<proteinExistence type="predicted"/>
<evidence type="ECO:0000256" key="1">
    <source>
        <dbReference type="SAM" id="Phobius"/>
    </source>
</evidence>
<dbReference type="KEGG" id="vg:26623464"/>
<dbReference type="Proteomes" id="UP000031727">
    <property type="component" value="Segment"/>
</dbReference>
<evidence type="ECO:0000313" key="3">
    <source>
        <dbReference type="Proteomes" id="UP000031727"/>
    </source>
</evidence>
<keyword evidence="1" id="KW-0472">Membrane</keyword>
<protein>
    <submittedName>
        <fullName evidence="2">Uncharacterized protein</fullName>
    </submittedName>
</protein>
<sequence length="97" mass="11494">MFYWIRTKLALGLMHFIKIAVDLTCVVGFFCEAVLAYKVLEYIYGISPDYMRYAQLFAPAWFIYRVFYWWIISQGQGIRPALLAAIRGHVFKLFRLI</sequence>
<gene>
    <name evidence="2" type="ORF">JWX_00055</name>
</gene>
<reference evidence="2 3" key="1">
    <citation type="submission" date="2014-11" db="EMBL/GenBank/DDBJ databases">
        <title>Characterization and genome comparisons of three Achromobacter phages of the Siphoviridae family.</title>
        <authorList>
            <person name="Dreiseikelmann B."/>
            <person name="Bunk B."/>
            <person name="Rohde M."/>
            <person name="Wittmann J."/>
        </authorList>
    </citation>
    <scope>NUCLEOTIDE SEQUENCE [LARGE SCALE GENOMIC DNA]</scope>
</reference>
<dbReference type="EMBL" id="KP202969">
    <property type="protein sequence ID" value="AJD82820.1"/>
    <property type="molecule type" value="Genomic_DNA"/>
</dbReference>
<organism evidence="2 3">
    <name type="scientific">Achromobacter phage JWX</name>
    <dbReference type="NCBI Taxonomy" id="1589746"/>
    <lineage>
        <taxon>Viruses</taxon>
        <taxon>Duplodnaviria</taxon>
        <taxon>Heunggongvirae</taxon>
        <taxon>Uroviricota</taxon>
        <taxon>Caudoviricetes</taxon>
        <taxon>Steinhofvirus</taxon>
        <taxon>Steinhofvirus JWX</taxon>
    </lineage>
</organism>
<keyword evidence="3" id="KW-1185">Reference proteome</keyword>
<dbReference type="GeneID" id="26623464"/>
<dbReference type="OrthoDB" id="36031at10239"/>
<keyword evidence="1" id="KW-0812">Transmembrane</keyword>
<dbReference type="RefSeq" id="YP_009196239.1">
    <property type="nucleotide sequence ID" value="NC_028768.1"/>
</dbReference>
<keyword evidence="1" id="KW-1133">Transmembrane helix</keyword>
<feature type="transmembrane region" description="Helical" evidence="1">
    <location>
        <begin position="52"/>
        <end position="71"/>
    </location>
</feature>
<evidence type="ECO:0000313" key="2">
    <source>
        <dbReference type="EMBL" id="AJD82820.1"/>
    </source>
</evidence>
<accession>A0A0B5A551</accession>
<feature type="transmembrane region" description="Helical" evidence="1">
    <location>
        <begin position="20"/>
        <end position="40"/>
    </location>
</feature>
<name>A0A0B5A551_9CAUD</name>